<evidence type="ECO:0000256" key="6">
    <source>
        <dbReference type="ARBA" id="ARBA00022605"/>
    </source>
</evidence>
<evidence type="ECO:0000256" key="10">
    <source>
        <dbReference type="HAMAP-Rule" id="MF_00135"/>
    </source>
</evidence>
<dbReference type="CDD" id="cd00405">
    <property type="entry name" value="PRAI"/>
    <property type="match status" value="1"/>
</dbReference>
<comment type="catalytic activity">
    <reaction evidence="1 10">
        <text>N-(5-phospho-beta-D-ribosyl)anthranilate = 1-(2-carboxyphenylamino)-1-deoxy-D-ribulose 5-phosphate</text>
        <dbReference type="Rhea" id="RHEA:21540"/>
        <dbReference type="ChEBI" id="CHEBI:18277"/>
        <dbReference type="ChEBI" id="CHEBI:58613"/>
        <dbReference type="EC" id="5.3.1.24"/>
    </reaction>
</comment>
<reference evidence="12 13" key="1">
    <citation type="submission" date="2019-11" db="EMBL/GenBank/DDBJ databases">
        <authorList>
            <person name="Holert J."/>
        </authorList>
    </citation>
    <scope>NUCLEOTIDE SEQUENCE [LARGE SCALE GENOMIC DNA]</scope>
    <source>
        <strain evidence="12">BC5_2</strain>
    </source>
</reference>
<protein>
    <recommendedName>
        <fullName evidence="5 10">N-(5'-phosphoribosyl)anthranilate isomerase</fullName>
        <shortName evidence="10">PRAI</shortName>
        <ecNumber evidence="4 10">5.3.1.24</ecNumber>
    </recommendedName>
</protein>
<dbReference type="PANTHER" id="PTHR42894">
    <property type="entry name" value="N-(5'-PHOSPHORIBOSYL)ANTHRANILATE ISOMERASE"/>
    <property type="match status" value="1"/>
</dbReference>
<comment type="pathway">
    <text evidence="2 10">Amino-acid biosynthesis; L-tryptophan biosynthesis; L-tryptophan from chorismate: step 3/5.</text>
</comment>
<evidence type="ECO:0000313" key="12">
    <source>
        <dbReference type="EMBL" id="CAA0093805.1"/>
    </source>
</evidence>
<dbReference type="Pfam" id="PF00697">
    <property type="entry name" value="PRAI"/>
    <property type="match status" value="1"/>
</dbReference>
<dbReference type="AlphaFoldDB" id="A0A5S9NK19"/>
<dbReference type="SUPFAM" id="SSF51366">
    <property type="entry name" value="Ribulose-phoshate binding barrel"/>
    <property type="match status" value="1"/>
</dbReference>
<dbReference type="EMBL" id="CACSII010000003">
    <property type="protein sequence ID" value="CAA0093805.1"/>
    <property type="molecule type" value="Genomic_DNA"/>
</dbReference>
<dbReference type="EC" id="5.3.1.24" evidence="4 10"/>
<evidence type="ECO:0000256" key="4">
    <source>
        <dbReference type="ARBA" id="ARBA00012572"/>
    </source>
</evidence>
<evidence type="ECO:0000256" key="1">
    <source>
        <dbReference type="ARBA" id="ARBA00001164"/>
    </source>
</evidence>
<dbReference type="InterPro" id="IPR013785">
    <property type="entry name" value="Aldolase_TIM"/>
</dbReference>
<dbReference type="InterPro" id="IPR044643">
    <property type="entry name" value="TrpF_fam"/>
</dbReference>
<dbReference type="InterPro" id="IPR011060">
    <property type="entry name" value="RibuloseP-bd_barrel"/>
</dbReference>
<evidence type="ECO:0000256" key="7">
    <source>
        <dbReference type="ARBA" id="ARBA00022822"/>
    </source>
</evidence>
<dbReference type="GO" id="GO:0004640">
    <property type="term" value="F:phosphoribosylanthranilate isomerase activity"/>
    <property type="evidence" value="ECO:0007669"/>
    <property type="project" value="UniProtKB-UniRule"/>
</dbReference>
<evidence type="ECO:0000256" key="3">
    <source>
        <dbReference type="ARBA" id="ARBA00007571"/>
    </source>
</evidence>
<feature type="domain" description="N-(5'phosphoribosyl) anthranilate isomerase (PRAI)" evidence="11">
    <location>
        <begin position="6"/>
        <end position="201"/>
    </location>
</feature>
<keyword evidence="8 10" id="KW-0057">Aromatic amino acid biosynthesis</keyword>
<evidence type="ECO:0000256" key="9">
    <source>
        <dbReference type="ARBA" id="ARBA00023235"/>
    </source>
</evidence>
<evidence type="ECO:0000256" key="5">
    <source>
        <dbReference type="ARBA" id="ARBA00022272"/>
    </source>
</evidence>
<evidence type="ECO:0000259" key="11">
    <source>
        <dbReference type="Pfam" id="PF00697"/>
    </source>
</evidence>
<comment type="similarity">
    <text evidence="3 10">Belongs to the TrpF family.</text>
</comment>
<dbReference type="Gene3D" id="3.20.20.70">
    <property type="entry name" value="Aldolase class I"/>
    <property type="match status" value="1"/>
</dbReference>
<dbReference type="HAMAP" id="MF_00135">
    <property type="entry name" value="PRAI"/>
    <property type="match status" value="1"/>
</dbReference>
<dbReference type="GO" id="GO:0000162">
    <property type="term" value="P:L-tryptophan biosynthetic process"/>
    <property type="evidence" value="ECO:0007669"/>
    <property type="project" value="UniProtKB-UniRule"/>
</dbReference>
<evidence type="ECO:0000313" key="13">
    <source>
        <dbReference type="Proteomes" id="UP000434580"/>
    </source>
</evidence>
<sequence length="210" mass="22893">MPVARVKICGLTDENAARMAASAGADAIGLVFYPPSKRYVTTSQAASIASVIPPFVQRVGLFVNETKETVERIKEAVQLDLLQFQGAESPEYCESFNFPYIKALQMKPGVDITESFRAFPNARAFLLDTYHPDQHGGIGETFNWDEFPDYSDKPLILAGGLNSDNVQDAIKACRPYAVDVSSGVESGPGIKSTEKMQAFVRSAKSIEVMS</sequence>
<dbReference type="UniPathway" id="UPA00035">
    <property type="reaction ID" value="UER00042"/>
</dbReference>
<proteinExistence type="inferred from homology"/>
<organism evidence="12 13">
    <name type="scientific">BD1-7 clade bacterium</name>
    <dbReference type="NCBI Taxonomy" id="2029982"/>
    <lineage>
        <taxon>Bacteria</taxon>
        <taxon>Pseudomonadati</taxon>
        <taxon>Pseudomonadota</taxon>
        <taxon>Gammaproteobacteria</taxon>
        <taxon>Cellvibrionales</taxon>
        <taxon>Spongiibacteraceae</taxon>
        <taxon>BD1-7 clade</taxon>
    </lineage>
</organism>
<keyword evidence="7 10" id="KW-0822">Tryptophan biosynthesis</keyword>
<keyword evidence="9 10" id="KW-0413">Isomerase</keyword>
<dbReference type="PANTHER" id="PTHR42894:SF1">
    <property type="entry name" value="N-(5'-PHOSPHORIBOSYL)ANTHRANILATE ISOMERASE"/>
    <property type="match status" value="1"/>
</dbReference>
<dbReference type="Proteomes" id="UP000434580">
    <property type="component" value="Unassembled WGS sequence"/>
</dbReference>
<accession>A0A5S9NK19</accession>
<evidence type="ECO:0000256" key="8">
    <source>
        <dbReference type="ARBA" id="ARBA00023141"/>
    </source>
</evidence>
<gene>
    <name evidence="10 12" type="primary">trpF</name>
    <name evidence="12" type="ORF">DPBNPPHM_03133</name>
</gene>
<dbReference type="FunFam" id="3.20.20.70:FF:000075">
    <property type="entry name" value="Tryptophan biosynthesis protein TRP1"/>
    <property type="match status" value="1"/>
</dbReference>
<keyword evidence="6 10" id="KW-0028">Amino-acid biosynthesis</keyword>
<dbReference type="InterPro" id="IPR001240">
    <property type="entry name" value="PRAI_dom"/>
</dbReference>
<dbReference type="OrthoDB" id="9796196at2"/>
<dbReference type="NCBIfam" id="NF002298">
    <property type="entry name" value="PRK01222.1-4"/>
    <property type="match status" value="1"/>
</dbReference>
<name>A0A5S9NK19_9GAMM</name>
<evidence type="ECO:0000256" key="2">
    <source>
        <dbReference type="ARBA" id="ARBA00004664"/>
    </source>
</evidence>